<dbReference type="SUPFAM" id="SSF55486">
    <property type="entry name" value="Metalloproteases ('zincins'), catalytic domain"/>
    <property type="match status" value="1"/>
</dbReference>
<keyword evidence="1" id="KW-0482">Metalloprotease</keyword>
<dbReference type="AlphaFoldDB" id="A0A917WYJ8"/>
<dbReference type="EMBL" id="BMPI01000023">
    <property type="protein sequence ID" value="GGM40199.1"/>
    <property type="molecule type" value="Genomic_DNA"/>
</dbReference>
<dbReference type="PANTHER" id="PTHR34217:SF1">
    <property type="entry name" value="CARBOXYPEPTIDASE 1"/>
    <property type="match status" value="1"/>
</dbReference>
<feature type="binding site" evidence="2">
    <location>
        <position position="292"/>
    </location>
    <ligand>
        <name>Zn(2+)</name>
        <dbReference type="ChEBI" id="CHEBI:29105"/>
        <note>catalytic</note>
    </ligand>
</feature>
<keyword evidence="1" id="KW-0378">Hydrolase</keyword>
<comment type="caution">
    <text evidence="4">The sequence shown here is derived from an EMBL/GenBank/DDBJ whole genome shotgun (WGS) entry which is preliminary data.</text>
</comment>
<organism evidence="4 5">
    <name type="scientific">Dactylosporangium sucinum</name>
    <dbReference type="NCBI Taxonomy" id="1424081"/>
    <lineage>
        <taxon>Bacteria</taxon>
        <taxon>Bacillati</taxon>
        <taxon>Actinomycetota</taxon>
        <taxon>Actinomycetes</taxon>
        <taxon>Micromonosporales</taxon>
        <taxon>Micromonosporaceae</taxon>
        <taxon>Dactylosporangium</taxon>
    </lineage>
</organism>
<dbReference type="EC" id="3.4.17.19" evidence="1"/>
<dbReference type="PROSITE" id="PS52034">
    <property type="entry name" value="PEPTIDASE_M32"/>
    <property type="match status" value="1"/>
</dbReference>
<evidence type="ECO:0000313" key="4">
    <source>
        <dbReference type="EMBL" id="GGM40199.1"/>
    </source>
</evidence>
<dbReference type="Gene3D" id="1.10.1370.30">
    <property type="match status" value="1"/>
</dbReference>
<reference evidence="4" key="1">
    <citation type="journal article" date="2014" name="Int. J. Syst. Evol. Microbiol.">
        <title>Complete genome sequence of Corynebacterium casei LMG S-19264T (=DSM 44701T), isolated from a smear-ripened cheese.</title>
        <authorList>
            <consortium name="US DOE Joint Genome Institute (JGI-PGF)"/>
            <person name="Walter F."/>
            <person name="Albersmeier A."/>
            <person name="Kalinowski J."/>
            <person name="Ruckert C."/>
        </authorList>
    </citation>
    <scope>NUCLEOTIDE SEQUENCE</scope>
    <source>
        <strain evidence="4">JCM 19831</strain>
    </source>
</reference>
<dbReference type="InterPro" id="IPR001333">
    <property type="entry name" value="Peptidase_M32_Taq"/>
</dbReference>
<accession>A0A917WYJ8</accession>
<gene>
    <name evidence="4" type="ORF">GCM10007977_046980</name>
</gene>
<comment type="similarity">
    <text evidence="1">Belongs to the peptidase M32 family.</text>
</comment>
<keyword evidence="1 4" id="KW-0121">Carboxypeptidase</keyword>
<dbReference type="GO" id="GO:0004181">
    <property type="term" value="F:metallocarboxypeptidase activity"/>
    <property type="evidence" value="ECO:0007669"/>
    <property type="project" value="UniProtKB-UniRule"/>
</dbReference>
<feature type="binding site" evidence="2">
    <location>
        <position position="262"/>
    </location>
    <ligand>
        <name>Zn(2+)</name>
        <dbReference type="ChEBI" id="CHEBI:29105"/>
        <note>catalytic</note>
    </ligand>
</feature>
<comment type="function">
    <text evidence="1">Broad specificity carboxypetidase that releases amino acids sequentially from the C-terminus, including neutral, aromatic, polar and basic residues.</text>
</comment>
<comment type="cofactor">
    <cofactor evidence="2">
        <name>Zn(2+)</name>
        <dbReference type="ChEBI" id="CHEBI:29105"/>
    </cofactor>
    <text evidence="2">Binds 1 zinc ion per subunit.</text>
</comment>
<dbReference type="Proteomes" id="UP000642070">
    <property type="component" value="Unassembled WGS sequence"/>
</dbReference>
<name>A0A917WYJ8_9ACTN</name>
<keyword evidence="1 2" id="KW-0479">Metal-binding</keyword>
<keyword evidence="5" id="KW-1185">Reference proteome</keyword>
<evidence type="ECO:0000313" key="5">
    <source>
        <dbReference type="Proteomes" id="UP000642070"/>
    </source>
</evidence>
<comment type="catalytic activity">
    <reaction evidence="1">
        <text>Release of a C-terminal amino acid with broad specificity, except for -Pro.</text>
        <dbReference type="EC" id="3.4.17.19"/>
    </reaction>
</comment>
<reference evidence="4" key="2">
    <citation type="submission" date="2020-09" db="EMBL/GenBank/DDBJ databases">
        <authorList>
            <person name="Sun Q."/>
            <person name="Ohkuma M."/>
        </authorList>
    </citation>
    <scope>NUCLEOTIDE SEQUENCE</scope>
    <source>
        <strain evidence="4">JCM 19831</strain>
    </source>
</reference>
<evidence type="ECO:0000256" key="1">
    <source>
        <dbReference type="PIRNR" id="PIRNR006615"/>
    </source>
</evidence>
<dbReference type="PRINTS" id="PR00998">
    <property type="entry name" value="CRBOXYPTASET"/>
</dbReference>
<protein>
    <recommendedName>
        <fullName evidence="1">Metal-dependent carboxypeptidase</fullName>
        <ecNumber evidence="1">3.4.17.19</ecNumber>
    </recommendedName>
</protein>
<sequence length="494" mass="56228">MPEIDELRDYLGETEDYRRVFEHLRFDQQSYLPDQATTDRARQIGLMERRMRERTADPRLDELVAAVESTNPDPERDFATWAIARVARRDYEAELRRPVDALTEFQVVASEAFVVWRDARRDADWAAFAPWLRKLVDINLRLADAIGYPEHPMDALLSLYEPALSWRDTQALLDSLVDDVIRLNEQRQEAVNARPADPMPVLDRQAVFAFVHDLAEQVGYDWNRGGLAISPHPFTSPSGPRDVRFTLRDDVPFPDMLKAAIHELGHALYEQGISPGLWGTSAAKGIMPYVHESQAKFWENIVGRTPEFAALAYDLLVPHVPDPPPGFGPEALHRAAVHGPTSLIRTGTDELTFNLHIVLRWEIECALLTGQLDVYDVPEFWNARAERYFGRPVPSDREGCLQDPHWCHRYMGLFTAYVIGNLVSAQLWRAMETQGISVTRALTARDVSPVLHWLRGNVHAPGRTYTLAELVERATGGPLSAEPYREHLTQRYGR</sequence>
<keyword evidence="2" id="KW-0862">Zinc</keyword>
<dbReference type="PIRSF" id="PIRSF006615">
    <property type="entry name" value="Zn_crbxpep_Taq"/>
    <property type="match status" value="1"/>
</dbReference>
<evidence type="ECO:0000256" key="2">
    <source>
        <dbReference type="PIRSR" id="PIRSR006615-1"/>
    </source>
</evidence>
<dbReference type="PANTHER" id="PTHR34217">
    <property type="entry name" value="METAL-DEPENDENT CARBOXYPEPTIDASE"/>
    <property type="match status" value="1"/>
</dbReference>
<dbReference type="RefSeq" id="WP_190252066.1">
    <property type="nucleotide sequence ID" value="NZ_BMPI01000023.1"/>
</dbReference>
<feature type="active site" description="Proton donor/acceptor" evidence="3">
    <location>
        <position position="263"/>
    </location>
</feature>
<dbReference type="Pfam" id="PF02074">
    <property type="entry name" value="Peptidase_M32"/>
    <property type="match status" value="1"/>
</dbReference>
<feature type="binding site" evidence="2">
    <location>
        <position position="266"/>
    </location>
    <ligand>
        <name>Zn(2+)</name>
        <dbReference type="ChEBI" id="CHEBI:29105"/>
        <note>catalytic</note>
    </ligand>
</feature>
<proteinExistence type="inferred from homology"/>
<dbReference type="GO" id="GO:0006508">
    <property type="term" value="P:proteolysis"/>
    <property type="evidence" value="ECO:0007669"/>
    <property type="project" value="UniProtKB-UniRule"/>
</dbReference>
<dbReference type="GO" id="GO:0046872">
    <property type="term" value="F:metal ion binding"/>
    <property type="evidence" value="ECO:0007669"/>
    <property type="project" value="UniProtKB-KW"/>
</dbReference>
<keyword evidence="1" id="KW-0645">Protease</keyword>
<evidence type="ECO:0000256" key="3">
    <source>
        <dbReference type="PIRSR" id="PIRSR006615-2"/>
    </source>
</evidence>